<name>A0A4Y7SE36_COPMI</name>
<feature type="region of interest" description="Disordered" evidence="1">
    <location>
        <begin position="30"/>
        <end position="105"/>
    </location>
</feature>
<feature type="compositionally biased region" description="Basic and acidic residues" evidence="1">
    <location>
        <begin position="90"/>
        <end position="105"/>
    </location>
</feature>
<evidence type="ECO:0000256" key="1">
    <source>
        <dbReference type="SAM" id="MobiDB-lite"/>
    </source>
</evidence>
<keyword evidence="3" id="KW-1185">Reference proteome</keyword>
<comment type="caution">
    <text evidence="2">The sequence shown here is derived from an EMBL/GenBank/DDBJ whole genome shotgun (WGS) entry which is preliminary data.</text>
</comment>
<gene>
    <name evidence="2" type="ORF">FA13DRAFT_278988</name>
</gene>
<organism evidence="2 3">
    <name type="scientific">Coprinellus micaceus</name>
    <name type="common">Glistening ink-cap mushroom</name>
    <name type="synonym">Coprinus micaceus</name>
    <dbReference type="NCBI Taxonomy" id="71717"/>
    <lineage>
        <taxon>Eukaryota</taxon>
        <taxon>Fungi</taxon>
        <taxon>Dikarya</taxon>
        <taxon>Basidiomycota</taxon>
        <taxon>Agaricomycotina</taxon>
        <taxon>Agaricomycetes</taxon>
        <taxon>Agaricomycetidae</taxon>
        <taxon>Agaricales</taxon>
        <taxon>Agaricineae</taxon>
        <taxon>Psathyrellaceae</taxon>
        <taxon>Coprinellus</taxon>
    </lineage>
</organism>
<feature type="compositionally biased region" description="Basic and acidic residues" evidence="1">
    <location>
        <begin position="56"/>
        <end position="66"/>
    </location>
</feature>
<accession>A0A4Y7SE36</accession>
<protein>
    <submittedName>
        <fullName evidence="2">Uncharacterized protein</fullName>
    </submittedName>
</protein>
<dbReference type="EMBL" id="QPFP01000158">
    <property type="protein sequence ID" value="TEB20063.1"/>
    <property type="molecule type" value="Genomic_DNA"/>
</dbReference>
<reference evidence="2 3" key="1">
    <citation type="journal article" date="2019" name="Nat. Ecol. Evol.">
        <title>Megaphylogeny resolves global patterns of mushroom evolution.</title>
        <authorList>
            <person name="Varga T."/>
            <person name="Krizsan K."/>
            <person name="Foldi C."/>
            <person name="Dima B."/>
            <person name="Sanchez-Garcia M."/>
            <person name="Sanchez-Ramirez S."/>
            <person name="Szollosi G.J."/>
            <person name="Szarkandi J.G."/>
            <person name="Papp V."/>
            <person name="Albert L."/>
            <person name="Andreopoulos W."/>
            <person name="Angelini C."/>
            <person name="Antonin V."/>
            <person name="Barry K.W."/>
            <person name="Bougher N.L."/>
            <person name="Buchanan P."/>
            <person name="Buyck B."/>
            <person name="Bense V."/>
            <person name="Catcheside P."/>
            <person name="Chovatia M."/>
            <person name="Cooper J."/>
            <person name="Damon W."/>
            <person name="Desjardin D."/>
            <person name="Finy P."/>
            <person name="Geml J."/>
            <person name="Haridas S."/>
            <person name="Hughes K."/>
            <person name="Justo A."/>
            <person name="Karasinski D."/>
            <person name="Kautmanova I."/>
            <person name="Kiss B."/>
            <person name="Kocsube S."/>
            <person name="Kotiranta H."/>
            <person name="LaButti K.M."/>
            <person name="Lechner B.E."/>
            <person name="Liimatainen K."/>
            <person name="Lipzen A."/>
            <person name="Lukacs Z."/>
            <person name="Mihaltcheva S."/>
            <person name="Morgado L.N."/>
            <person name="Niskanen T."/>
            <person name="Noordeloos M.E."/>
            <person name="Ohm R.A."/>
            <person name="Ortiz-Santana B."/>
            <person name="Ovrebo C."/>
            <person name="Racz N."/>
            <person name="Riley R."/>
            <person name="Savchenko A."/>
            <person name="Shiryaev A."/>
            <person name="Soop K."/>
            <person name="Spirin V."/>
            <person name="Szebenyi C."/>
            <person name="Tomsovsky M."/>
            <person name="Tulloss R.E."/>
            <person name="Uehling J."/>
            <person name="Grigoriev I.V."/>
            <person name="Vagvolgyi C."/>
            <person name="Papp T."/>
            <person name="Martin F.M."/>
            <person name="Miettinen O."/>
            <person name="Hibbett D.S."/>
            <person name="Nagy L.G."/>
        </authorList>
    </citation>
    <scope>NUCLEOTIDE SEQUENCE [LARGE SCALE GENOMIC DNA]</scope>
    <source>
        <strain evidence="2 3">FP101781</strain>
    </source>
</reference>
<dbReference type="Proteomes" id="UP000298030">
    <property type="component" value="Unassembled WGS sequence"/>
</dbReference>
<dbReference type="AlphaFoldDB" id="A0A4Y7SE36"/>
<evidence type="ECO:0000313" key="2">
    <source>
        <dbReference type="EMBL" id="TEB20063.1"/>
    </source>
</evidence>
<proteinExistence type="predicted"/>
<sequence>MPLIDEHGVCYLCVDVPVAHRVYMQRRGDSVPTPLFNVSPRTRGVTSPPFRRNARRPFDCPARHQLDLAAPRPRAAKARSRSPLSLDSGGHCEEATGVKDFRSLV</sequence>
<evidence type="ECO:0000313" key="3">
    <source>
        <dbReference type="Proteomes" id="UP000298030"/>
    </source>
</evidence>